<dbReference type="InterPro" id="IPR001227">
    <property type="entry name" value="Ac_transferase_dom_sf"/>
</dbReference>
<dbReference type="InterPro" id="IPR023213">
    <property type="entry name" value="CAT-like_dom_sf"/>
</dbReference>
<dbReference type="EMBL" id="HG792015">
    <property type="protein sequence ID" value="CDM28619.1"/>
    <property type="molecule type" value="Genomic_DNA"/>
</dbReference>
<evidence type="ECO:0000256" key="2">
    <source>
        <dbReference type="ARBA" id="ARBA00022553"/>
    </source>
</evidence>
<dbReference type="GO" id="GO:0008168">
    <property type="term" value="F:methyltransferase activity"/>
    <property type="evidence" value="ECO:0007669"/>
    <property type="project" value="UniProtKB-KW"/>
</dbReference>
<evidence type="ECO:0000259" key="13">
    <source>
        <dbReference type="PROSITE" id="PS52019"/>
    </source>
</evidence>
<dbReference type="InterPro" id="IPR018201">
    <property type="entry name" value="Ketoacyl_synth_AS"/>
</dbReference>
<dbReference type="InterPro" id="IPR014031">
    <property type="entry name" value="Ketoacyl_synth_C"/>
</dbReference>
<dbReference type="InterPro" id="IPR036736">
    <property type="entry name" value="ACP-like_sf"/>
</dbReference>
<dbReference type="CDD" id="cd05930">
    <property type="entry name" value="A_NRPS"/>
    <property type="match status" value="1"/>
</dbReference>
<evidence type="ECO:0000256" key="3">
    <source>
        <dbReference type="ARBA" id="ARBA00022598"/>
    </source>
</evidence>
<reference evidence="14" key="1">
    <citation type="journal article" date="2014" name="Nat. Commun.">
        <title>Multiple recent horizontal transfers of a large genomic region in cheese making fungi.</title>
        <authorList>
            <person name="Cheeseman K."/>
            <person name="Ropars J."/>
            <person name="Renault P."/>
            <person name="Dupont J."/>
            <person name="Gouzy J."/>
            <person name="Branca A."/>
            <person name="Abraham A.L."/>
            <person name="Ceppi M."/>
            <person name="Conseiller E."/>
            <person name="Debuchy R."/>
            <person name="Malagnac F."/>
            <person name="Goarin A."/>
            <person name="Silar P."/>
            <person name="Lacoste S."/>
            <person name="Sallet E."/>
            <person name="Bensimon A."/>
            <person name="Giraud T."/>
            <person name="Brygoo Y."/>
        </authorList>
    </citation>
    <scope>NUCLEOTIDE SEQUENCE [LARGE SCALE GENOMIC DNA]</scope>
    <source>
        <strain evidence="14">FM164</strain>
    </source>
</reference>
<evidence type="ECO:0000256" key="6">
    <source>
        <dbReference type="ARBA" id="ARBA00022737"/>
    </source>
</evidence>
<name>W6Q344_PENRF</name>
<dbReference type="InterPro" id="IPR016036">
    <property type="entry name" value="Malonyl_transacylase_ACP-bd"/>
</dbReference>
<dbReference type="SUPFAM" id="SSF51735">
    <property type="entry name" value="NAD(P)-binding Rossmann-fold domains"/>
    <property type="match status" value="2"/>
</dbReference>
<dbReference type="Proteomes" id="UP000030686">
    <property type="component" value="Unassembled WGS sequence"/>
</dbReference>
<dbReference type="InterPro" id="IPR057326">
    <property type="entry name" value="KR_dom"/>
</dbReference>
<dbReference type="Gene3D" id="3.40.366.10">
    <property type="entry name" value="Malonyl-Coenzyme A Acyl Carrier Protein, domain 2"/>
    <property type="match status" value="1"/>
</dbReference>
<feature type="compositionally biased region" description="Polar residues" evidence="10">
    <location>
        <begin position="2561"/>
        <end position="2574"/>
    </location>
</feature>
<dbReference type="Gene3D" id="3.30.559.30">
    <property type="entry name" value="Nonribosomal peptide synthetase, condensation domain"/>
    <property type="match status" value="1"/>
</dbReference>
<dbReference type="PROSITE" id="PS50075">
    <property type="entry name" value="CARRIER"/>
    <property type="match status" value="2"/>
</dbReference>
<dbReference type="Gene3D" id="3.40.50.12780">
    <property type="entry name" value="N-terminal domain of ligase-like"/>
    <property type="match status" value="1"/>
</dbReference>
<dbReference type="Pfam" id="PF00550">
    <property type="entry name" value="PP-binding"/>
    <property type="match status" value="1"/>
</dbReference>
<keyword evidence="2" id="KW-0597">Phosphoprotein</keyword>
<dbReference type="PANTHER" id="PTHR43775:SF20">
    <property type="entry name" value="HYBRID PKS-NRPS SYNTHETASE APDA"/>
    <property type="match status" value="1"/>
</dbReference>
<dbReference type="InterPro" id="IPR045851">
    <property type="entry name" value="AMP-bd_C_sf"/>
</dbReference>
<feature type="active site" description="Proton donor; for dehydratase activity" evidence="9">
    <location>
        <position position="1148"/>
    </location>
</feature>
<keyword evidence="4" id="KW-0489">Methyltransferase</keyword>
<dbReference type="GO" id="GO:0030639">
    <property type="term" value="P:polyketide biosynthetic process"/>
    <property type="evidence" value="ECO:0007669"/>
    <property type="project" value="UniProtKB-ARBA"/>
</dbReference>
<dbReference type="Gene3D" id="3.30.559.10">
    <property type="entry name" value="Chloramphenicol acetyltransferase-like domain"/>
    <property type="match status" value="1"/>
</dbReference>
<dbReference type="GO" id="GO:0004315">
    <property type="term" value="F:3-oxoacyl-[acyl-carrier-protein] synthase activity"/>
    <property type="evidence" value="ECO:0007669"/>
    <property type="project" value="InterPro"/>
</dbReference>
<evidence type="ECO:0000313" key="14">
    <source>
        <dbReference type="EMBL" id="CDM28619.1"/>
    </source>
</evidence>
<dbReference type="SUPFAM" id="SSF52777">
    <property type="entry name" value="CoA-dependent acyltransferases"/>
    <property type="match status" value="2"/>
</dbReference>
<dbReference type="Gene3D" id="3.40.50.720">
    <property type="entry name" value="NAD(P)-binding Rossmann-like Domain"/>
    <property type="match status" value="2"/>
</dbReference>
<dbReference type="InterPro" id="IPR049900">
    <property type="entry name" value="PKS_mFAS_DH"/>
</dbReference>
<dbReference type="SUPFAM" id="SSF53901">
    <property type="entry name" value="Thiolase-like"/>
    <property type="match status" value="1"/>
</dbReference>
<dbReference type="Pfam" id="PF00698">
    <property type="entry name" value="Acyl_transf_1"/>
    <property type="match status" value="1"/>
</dbReference>
<dbReference type="PROSITE" id="PS00455">
    <property type="entry name" value="AMP_BINDING"/>
    <property type="match status" value="1"/>
</dbReference>
<organism evidence="14 15">
    <name type="scientific">Penicillium roqueforti (strain FM164)</name>
    <dbReference type="NCBI Taxonomy" id="1365484"/>
    <lineage>
        <taxon>Eukaryota</taxon>
        <taxon>Fungi</taxon>
        <taxon>Dikarya</taxon>
        <taxon>Ascomycota</taxon>
        <taxon>Pezizomycotina</taxon>
        <taxon>Eurotiomycetes</taxon>
        <taxon>Eurotiomycetidae</taxon>
        <taxon>Eurotiales</taxon>
        <taxon>Aspergillaceae</taxon>
        <taxon>Penicillium</taxon>
    </lineage>
</organism>
<dbReference type="InterPro" id="IPR036291">
    <property type="entry name" value="NAD(P)-bd_dom_sf"/>
</dbReference>
<dbReference type="InterPro" id="IPR042099">
    <property type="entry name" value="ANL_N_sf"/>
</dbReference>
<keyword evidence="5" id="KW-0808">Transferase</keyword>
<dbReference type="InterPro" id="IPR020806">
    <property type="entry name" value="PKS_PP-bd"/>
</dbReference>
<dbReference type="CDD" id="cd19532">
    <property type="entry name" value="C_PKS-NRPS"/>
    <property type="match status" value="1"/>
</dbReference>
<dbReference type="CDD" id="cd00833">
    <property type="entry name" value="PKS"/>
    <property type="match status" value="1"/>
</dbReference>
<dbReference type="InterPro" id="IPR014043">
    <property type="entry name" value="Acyl_transferase_dom"/>
</dbReference>
<dbReference type="PANTHER" id="PTHR43775">
    <property type="entry name" value="FATTY ACID SYNTHASE"/>
    <property type="match status" value="1"/>
</dbReference>
<dbReference type="InterPro" id="IPR016035">
    <property type="entry name" value="Acyl_Trfase/lysoPLipase"/>
</dbReference>
<dbReference type="SUPFAM" id="SSF55048">
    <property type="entry name" value="Probable ACP-binding domain of malonyl-CoA ACP transacylase"/>
    <property type="match status" value="1"/>
</dbReference>
<feature type="domain" description="Carrier" evidence="11">
    <location>
        <begin position="2391"/>
        <end position="2470"/>
    </location>
</feature>
<dbReference type="Pfam" id="PF00668">
    <property type="entry name" value="Condensation"/>
    <property type="match status" value="1"/>
</dbReference>
<dbReference type="SUPFAM" id="SSF56801">
    <property type="entry name" value="Acetyl-CoA synthetase-like"/>
    <property type="match status" value="1"/>
</dbReference>
<evidence type="ECO:0000256" key="7">
    <source>
        <dbReference type="ARBA" id="ARBA00023268"/>
    </source>
</evidence>
<dbReference type="Pfam" id="PF02801">
    <property type="entry name" value="Ketoacyl-synt_C"/>
    <property type="match status" value="1"/>
</dbReference>
<dbReference type="SMART" id="SM00825">
    <property type="entry name" value="PKS_KS"/>
    <property type="match status" value="1"/>
</dbReference>
<dbReference type="SMART" id="SM00822">
    <property type="entry name" value="PKS_KR"/>
    <property type="match status" value="1"/>
</dbReference>
<keyword evidence="15" id="KW-1185">Reference proteome</keyword>
<feature type="domain" description="PKS/mFAS DH" evidence="13">
    <location>
        <begin position="940"/>
        <end position="1242"/>
    </location>
</feature>
<dbReference type="Gene3D" id="3.30.300.30">
    <property type="match status" value="1"/>
</dbReference>
<dbReference type="Pfam" id="PF08242">
    <property type="entry name" value="Methyltransf_12"/>
    <property type="match status" value="1"/>
</dbReference>
<dbReference type="GO" id="GO:0009403">
    <property type="term" value="P:toxin biosynthetic process"/>
    <property type="evidence" value="ECO:0007669"/>
    <property type="project" value="UniProtKB-ARBA"/>
</dbReference>
<feature type="compositionally biased region" description="Low complexity" evidence="10">
    <location>
        <begin position="2532"/>
        <end position="2551"/>
    </location>
</feature>
<dbReference type="Gene3D" id="1.10.1200.10">
    <property type="entry name" value="ACP-like"/>
    <property type="match status" value="2"/>
</dbReference>
<evidence type="ECO:0000256" key="4">
    <source>
        <dbReference type="ARBA" id="ARBA00022603"/>
    </source>
</evidence>
<dbReference type="InterPro" id="IPR016039">
    <property type="entry name" value="Thiolase-like"/>
</dbReference>
<feature type="domain" description="Ketosynthase family 3 (KS3)" evidence="12">
    <location>
        <begin position="8"/>
        <end position="441"/>
    </location>
</feature>
<dbReference type="OMA" id="KQLWFAS"/>
<dbReference type="InterPro" id="IPR006162">
    <property type="entry name" value="Ppantetheine_attach_site"/>
</dbReference>
<dbReference type="Pfam" id="PF21089">
    <property type="entry name" value="PKS_DH_N"/>
    <property type="match status" value="1"/>
</dbReference>
<dbReference type="InterPro" id="IPR029063">
    <property type="entry name" value="SAM-dependent_MTases_sf"/>
</dbReference>
<dbReference type="PROSITE" id="PS52019">
    <property type="entry name" value="PKS_MFAS_DH"/>
    <property type="match status" value="1"/>
</dbReference>
<dbReference type="InterPro" id="IPR014030">
    <property type="entry name" value="Ketoacyl_synth_N"/>
</dbReference>
<evidence type="ECO:0000256" key="8">
    <source>
        <dbReference type="ARBA" id="ARBA00029443"/>
    </source>
</evidence>
<dbReference type="InterPro" id="IPR000873">
    <property type="entry name" value="AMP-dep_synth/lig_dom"/>
</dbReference>
<keyword evidence="1" id="KW-0596">Phosphopantetheine</keyword>
<dbReference type="Pfam" id="PF00109">
    <property type="entry name" value="ketoacyl-synt"/>
    <property type="match status" value="1"/>
</dbReference>
<sequence length="4068" mass="448752">MPPLCSLPEPIAIVGSGCRFPGQSNSPSKLWELLREPKDLQTEIPPNRFNPDGFYHPDNLHHGTSNVRHSYLLEEDYRVFDAQFFGIKPAEANCIDPQHRLLLETVYESVDSAGLRLEDLRGSETAVYVGLMWGDYADMIGRDPESFPMYTSTGTARSIISNRISYFFDWHGPSMTIDTACSSSLVAVHEAVQTLRAGRSRVAVAAGSNLCLVPEPYIAESKLQMLSPTGRSRMWDAKADGYARGEGVAVVVLKTLSAALEDGDHIECLIKETGVNQDGRTNGITMPSSTAQTALIRATYANVGLDPQKKEDRCQFFEAHGTGTPTGDPLEAAAISNAFFPARGEENDRLYVGSIKTVVGHTEGTAGLAGVLKASLALQNRTIPPNLLFNQLNPKIEPFYTNLEITTTAKPWPVLPSGVPRRASVNSFGFGGTNAHAILEAYERPVVPRDRDQVNFTPFILSATSEASLTRNLTSFAEYLQENPAVNIRDVSWTLYSRRSRLAFSTIVAGATTERLRANIQARLEETDAKAPLAVRHHQSQTENPRVLGVFTGQGAQWATMGRELLKSAKVREIVQGLDLALQRLPSNDRPRWTLLKEFMTDALASRIKEAEISQPMCTAVQIILVQLLRGAGVTLDSVVGHSSGEIAAAYAAGFFSADDAICIAYYRGLCSRSARGPDGQKGAMMAVGTSLEDALELCKEPEFHGRISVAAVNSSASVTLSGDAEAIEQAKAVFDEEKKFVRILAVDKAYHSHHMRACSDQYISSLKNLNIKIGHPPPSAPVWYSSVREGNITVAGALDLADTYWSDNMVHPVLFAQAVESATAGHGPFTLAIEVGPHPALRGPTLQIIQDLLDASLDYTGTLQRGSHDLEAMSGCLGYLWQTLPPSSVDLCRYDALLSDGSQPQIVKDMPSYAWDHDRIFWYESRLWKATRSRSTPVHPLLGSRCPDGVEQEFRWRNFLSPREVPWLSGHQIQGQMVFPGAGYVSSAVEAAKNMAPNETIRLVELEDLVIRQAMIFDNESSSVETLVSITNIIHKQKDTVLANFAFYSAVGQESTAMTMNASGRLIITYGTPTPDALPVRRPSLVDMIDVPSERFYNSLDPIGYSYTGPFRALTDMKRKLGIATGFVNREPTPDSASLTLHPAMLDASIQAVLLAKSFPGDGQLWCLQVPKVIRRVAVNPSLCVSYDPMVQTAFQLDAVLTQMEASDTLGDVDIYSPDGQHTLARMEGIHAVPLEAASAASDRPFFSSMVWSPSSPDTESVTFAGKATNEDYELAYVLERVSIFYLRQLHLKFPATHQARHEGPYLGLLRFASHVSGLVENDRHRYAQRSWIHDTHAVIMRESQRFPDNVDLAVMQIIGEHMAKVIEGQSTILEYLTKDNLLSRYYEEAMGIGYFSDYLAGVVAQIVHRYPHMRILEIGAGTGSATKKVISTVGRSFSSYTFTDISNGFFENARELFSSHSGQMLFKVLDAEKDITSQGFHEESYDVIVASFVLHATSRLEHTLNNIRRLLKPGGYLVMLEVTNLEQSRLGYIFGSFPGWWLGADDGRVLSPCVTTDEWDRLLRKTGFSGIDSITPDADALPFPASAIVSQAIDPTVQFLRDPLESSGEFLDSKTDILVVGGASDAVHNVRKEILYHLKSRFDHVSVIDCLQDLSKAPTSSGYFTLNLSDLDEPVFKNMTAEALAGLKLIYERSAYLLWVTEDSRAGNIHQNQSLGFGRSMTVEMPHVQSQFLDLDSVSSSGAALIIARAILRFIGVNISDNPERANRLLWSTEQELAVIRDKEFIPRILLNNAQNLRYNASRRAIAEEVDLRSKIVTVKGNAGAYVVEHGSEYDSPATPPGSKRISVEASSLKAVRLLSGNDLYLVAGTVVATGEKVFGFAARNSSVVDIPSSWTIPSDDSPTKLLPFAAAHAVARSIVSSAHSHTALIVIEPEKVVSSALAFHASQRGLRIIFLTSDGNHMQPSWIVVHPHTHVRSLQQLLPNEPVMVLDMRPGAEGSSLTLKLRSALHSSSAFERLANFCSDTVRSSEEHIPTETIQMIATERHHDAATMRQAEQVFIPLQDISSLSLNQSAFSFIDWTSTSTVSSLIRRVDHYPFLRNDRTYWLVGLTGSLGLSLCQWLIWQGAMNVVLTSRNPNIDPTILQELRTSGARVEVYAGDVTDRESLRSVYDRICRNLPPIAGVAQGAMVLQDTMVKDMDIEAMQKVLKPKVTGSIHLDELFSHIHPLDFMIFFSSATCVTGNIGQSNYAAANMFMTALAANRKQRGLAGSVINIGAIMGVGYVTRETSEALQRNLLKSGHVWMSEGDFHTIFAEAILAGSPSSNATVELTCGLRIIRDVDEQRPLWSYSPKFQHLVVLDELSTETDGDSKRQMPLRLQLLEARTADEISKIVQESFFAKLQIMLGLHDVASSSILDKAADELGIDSLNTVEIRSWFLKELKVDIPVLRILGGATIDDILHFALDRLPTEMTPNIGAAPVPRVGEAVVRQQSEIQSRTSERKLGSIPKLASSADPVARPRPGGPGRTVSSKSLSNGQSSSTRASTTSSLVDISRGEDTSSGSFSIIETPSFSEDEHNLPLPDNPSQANLLKQPGDSVHSVLRKEPLSFAQSRFWFLRLYLEDQTTFNITCSLRIQGAFSVDALERAVQGVGQRHEALRTCFSAEDGESPTQIILPHSTLSLERKTYHTMSEVEATMREVKNHIYDLEHGQLMRVLLLCPAVLATPLVHFLIIGYHHINMDGVSLEVILSELQNTYEGRSLSTRVLQYPDYAAKQRQQRNNGSWNEDLAFWRERFPEPPADFPLLPFACVSDRQALLRYGHHRVQQRLNPSLGRQIRQFCQSVKCTPSHFYLAAFQALLCRLAETQDICIGMADANRIQVEAADSVGPYLNLLALPLHYDANTPFVELTRSARKKVYSSLAHSQVPFDILLSELKVPRSPSHNPLFQVFMDYRQDVREKRQFGECLFEGLDYEMGRTSYDVALDIVDKVEGEPLVILGLQQSLYSTEAAETLLNAFLNMVAVFANDPSTPVGQASIFAVKDVQRSLALSQGPTVPSRWPATLPHRIDTMVQRFPKKLALKDGLNNRFTFEEMSQRIDSIAFALLGANVSRGQRVGVFQHPTADWICSMLAILRVGATYVPLDLRLEIPRLKSICDDCKPMVLLVDNETKDQVDELGCSNALSMNIYDLPMSFPIPVVNRAVLEDPAVIFYTSGSTGAPKGIALTHENLRVNVEGNQEEFRLWPHDHLLQQIAFSFDFSVWQVFMALANAASLFIAPLSKRGDPVALVESILTEGITVAGATPSEYHSWFMHGDLSGLKKSKWRTAVSAGEPMTSSMIHDFQELNKRDLRLFNGYGPTEASMSSNKLQVPYLRSKTQSPQEWMHRGSVVAGYTAPNYSIYIVDEALNPVPVGIPGQILIGGPGIAHGYLNNEDLSRSRFMEDRFATAEQKAQGWRRVHLTGDRGRIRPDGQLQIEGRINGDTQVKLRGYRVDLRDIETVILQSSQGMLKEAVVTLYTGSNTNTELLVAYVIFLAGYPVEQRKQSLRELSKSLPLPRYMWPSMVLPVDDMPVTAHGKLDRKALSTRSLPQTEAESVGLTSQLTGTEARLVELWRSVISKDVIAIHGLEPESDFFAVGGNSMLLVELQRQIKVEFRTEIPLVQLFGATTVQKMALLLDPSTDAAKIAAGPVATTAAAPIIWEQEIQLPDQLQLSTPTAPTTRLENLRGLCIVLTGATGFIGRALLQRLVEDPAVATVHCIAVRVTSTRRPPLVTAGKIIVHYGDLTLPRLGLVEAQATAIFNDADAVIHNGADVSFLKNYPALRRANVDSTIELLQLAWPRQVPVHYVSTSGVANFTQSSTFAEVSAASVLPPTDGSQGYLSSKWASERVLEEANRKADFPVWIHRPSSVTGEGSSPLDLMDNLLEFSRKLRAVPLPAKSSWQGYLDFVPVEQVARDIVREILAPRDPSPLNQVRYLHHLGEQIPLHGIQRYLEKGTGASYRALPMGEWLKEAQQAGLSALLVEYLGQMDRPDVKVVFPRLVARPRLTSGGLTRQGSWVSKGVAMLLTW</sequence>
<feature type="region of interest" description="N-terminal hotdog fold" evidence="9">
    <location>
        <begin position="940"/>
        <end position="1074"/>
    </location>
</feature>
<dbReference type="FunFam" id="3.40.47.10:FF:000019">
    <property type="entry name" value="Polyketide synthase type I"/>
    <property type="match status" value="1"/>
</dbReference>
<dbReference type="SMART" id="SM00823">
    <property type="entry name" value="PKS_PP"/>
    <property type="match status" value="2"/>
</dbReference>
<dbReference type="PROSITE" id="PS00012">
    <property type="entry name" value="PHOSPHOPANTETHEINE"/>
    <property type="match status" value="1"/>
</dbReference>
<dbReference type="InterPro" id="IPR032821">
    <property type="entry name" value="PKS_assoc"/>
</dbReference>
<dbReference type="InterPro" id="IPR049551">
    <property type="entry name" value="PKS_DH_C"/>
</dbReference>
<gene>
    <name evidence="14" type="ORF">PROQFM164_S01g002430</name>
</gene>
<dbReference type="Gene3D" id="3.10.129.110">
    <property type="entry name" value="Polyketide synthase dehydratase"/>
    <property type="match status" value="1"/>
</dbReference>
<dbReference type="Gene3D" id="3.40.47.10">
    <property type="match status" value="1"/>
</dbReference>
<dbReference type="InterPro" id="IPR050091">
    <property type="entry name" value="PKS_NRPS_Biosynth_Enz"/>
</dbReference>
<dbReference type="SMART" id="SM00826">
    <property type="entry name" value="PKS_DH"/>
    <property type="match status" value="1"/>
</dbReference>
<dbReference type="InterPro" id="IPR020807">
    <property type="entry name" value="PKS_DH"/>
</dbReference>
<evidence type="ECO:0000256" key="5">
    <source>
        <dbReference type="ARBA" id="ARBA00022679"/>
    </source>
</evidence>
<dbReference type="SUPFAM" id="SSF47336">
    <property type="entry name" value="ACP-like"/>
    <property type="match status" value="2"/>
</dbReference>
<dbReference type="Pfam" id="PF16197">
    <property type="entry name" value="KAsynt_C_assoc"/>
    <property type="match status" value="1"/>
</dbReference>
<dbReference type="STRING" id="1365484.W6Q344"/>
<dbReference type="InterPro" id="IPR013120">
    <property type="entry name" value="FAR_NAD-bd"/>
</dbReference>
<dbReference type="GO" id="GO:0032259">
    <property type="term" value="P:methylation"/>
    <property type="evidence" value="ECO:0007669"/>
    <property type="project" value="UniProtKB-KW"/>
</dbReference>
<dbReference type="GO" id="GO:1901336">
    <property type="term" value="P:lactone biosynthetic process"/>
    <property type="evidence" value="ECO:0007669"/>
    <property type="project" value="UniProtKB-ARBA"/>
</dbReference>
<feature type="region of interest" description="Disordered" evidence="10">
    <location>
        <begin position="2491"/>
        <end position="2595"/>
    </location>
</feature>
<evidence type="ECO:0000256" key="9">
    <source>
        <dbReference type="PROSITE-ProRule" id="PRU01363"/>
    </source>
</evidence>
<dbReference type="SUPFAM" id="SSF53335">
    <property type="entry name" value="S-adenosyl-L-methionine-dependent methyltransferases"/>
    <property type="match status" value="1"/>
</dbReference>
<dbReference type="Pfam" id="PF07993">
    <property type="entry name" value="NAD_binding_4"/>
    <property type="match status" value="1"/>
</dbReference>
<dbReference type="InterPro" id="IPR042104">
    <property type="entry name" value="PKS_dehydratase_sf"/>
</dbReference>
<evidence type="ECO:0000313" key="15">
    <source>
        <dbReference type="Proteomes" id="UP000030686"/>
    </source>
</evidence>
<dbReference type="InterPro" id="IPR020845">
    <property type="entry name" value="AMP-binding_CS"/>
</dbReference>
<comment type="similarity">
    <text evidence="8">In the C-terminal section; belongs to the NRP synthetase family.</text>
</comment>
<protein>
    <submittedName>
        <fullName evidence="14">Beta-ketoacyl synthase</fullName>
    </submittedName>
</protein>
<feature type="domain" description="Carrier" evidence="11">
    <location>
        <begin position="3600"/>
        <end position="3680"/>
    </location>
</feature>
<dbReference type="OrthoDB" id="329835at2759"/>
<feature type="region of interest" description="C-terminal hotdog fold" evidence="9">
    <location>
        <begin position="1089"/>
        <end position="1242"/>
    </location>
</feature>
<dbReference type="PROSITE" id="PS00606">
    <property type="entry name" value="KS3_1"/>
    <property type="match status" value="1"/>
</dbReference>
<accession>W6Q344</accession>
<dbReference type="InterPro" id="IPR020841">
    <property type="entry name" value="PKS_Beta-ketoAc_synthase_dom"/>
</dbReference>
<keyword evidence="7" id="KW-0511">Multifunctional enzyme</keyword>
<dbReference type="GO" id="GO:0006633">
    <property type="term" value="P:fatty acid biosynthetic process"/>
    <property type="evidence" value="ECO:0007669"/>
    <property type="project" value="InterPro"/>
</dbReference>
<dbReference type="GO" id="GO:0016874">
    <property type="term" value="F:ligase activity"/>
    <property type="evidence" value="ECO:0007669"/>
    <property type="project" value="UniProtKB-KW"/>
</dbReference>
<dbReference type="InterPro" id="IPR013968">
    <property type="entry name" value="PKS_KR"/>
</dbReference>
<dbReference type="Pfam" id="PF00501">
    <property type="entry name" value="AMP-binding"/>
    <property type="match status" value="1"/>
</dbReference>
<dbReference type="InterPro" id="IPR013217">
    <property type="entry name" value="Methyltransf_12"/>
</dbReference>
<dbReference type="CDD" id="cd02440">
    <property type="entry name" value="AdoMet_MTases"/>
    <property type="match status" value="1"/>
</dbReference>
<dbReference type="SUPFAM" id="SSF52151">
    <property type="entry name" value="FabD/lysophospholipase-like"/>
    <property type="match status" value="1"/>
</dbReference>
<dbReference type="GO" id="GO:0004312">
    <property type="term" value="F:fatty acid synthase activity"/>
    <property type="evidence" value="ECO:0007669"/>
    <property type="project" value="TreeGrafter"/>
</dbReference>
<evidence type="ECO:0000256" key="1">
    <source>
        <dbReference type="ARBA" id="ARBA00022450"/>
    </source>
</evidence>
<proteinExistence type="inferred from homology"/>
<dbReference type="InterPro" id="IPR049552">
    <property type="entry name" value="PKS_DH_N"/>
</dbReference>
<dbReference type="InterPro" id="IPR001242">
    <property type="entry name" value="Condensation_dom"/>
</dbReference>
<evidence type="ECO:0000259" key="12">
    <source>
        <dbReference type="PROSITE" id="PS52004"/>
    </source>
</evidence>
<feature type="active site" description="Proton acceptor; for dehydratase activity" evidence="9">
    <location>
        <position position="972"/>
    </location>
</feature>
<keyword evidence="3" id="KW-0436">Ligase</keyword>
<dbReference type="Gene3D" id="3.40.50.150">
    <property type="entry name" value="Vaccinia Virus protein VP39"/>
    <property type="match status" value="1"/>
</dbReference>
<evidence type="ECO:0000256" key="10">
    <source>
        <dbReference type="SAM" id="MobiDB-lite"/>
    </source>
</evidence>
<dbReference type="GO" id="GO:0031177">
    <property type="term" value="F:phosphopantetheine binding"/>
    <property type="evidence" value="ECO:0007669"/>
    <property type="project" value="InterPro"/>
</dbReference>
<dbReference type="PROSITE" id="PS52004">
    <property type="entry name" value="KS3_2"/>
    <property type="match status" value="1"/>
</dbReference>
<keyword evidence="6" id="KW-0677">Repeat</keyword>
<dbReference type="InterPro" id="IPR009081">
    <property type="entry name" value="PP-bd_ACP"/>
</dbReference>
<dbReference type="Pfam" id="PF14765">
    <property type="entry name" value="PS-DH"/>
    <property type="match status" value="1"/>
</dbReference>
<dbReference type="SMART" id="SM00827">
    <property type="entry name" value="PKS_AT"/>
    <property type="match status" value="1"/>
</dbReference>
<evidence type="ECO:0000259" key="11">
    <source>
        <dbReference type="PROSITE" id="PS50075"/>
    </source>
</evidence>
<dbReference type="Pfam" id="PF08659">
    <property type="entry name" value="KR"/>
    <property type="match status" value="1"/>
</dbReference>